<evidence type="ECO:0000259" key="1">
    <source>
        <dbReference type="Pfam" id="PF01471"/>
    </source>
</evidence>
<sequence length="195" mass="20576">MRNRKLKVAVGVGAVALIAGGVAGIAGIAGADPTNKSVEFVDGFGNINDDWNDHEREADVLCEDCDNSSGTDLVVLWQSVLVADGYLASVADIDGEFGADTAEATAEWQGDNELDPTGEVDQATWATADDFLEPGDDGATVSYVGTDEGSVLFTRTDDLDGAYALQSVTNGDGEEVQPESQDDRIWLFDSTISFE</sequence>
<dbReference type="eggNOG" id="COG3409">
    <property type="taxonomic scope" value="Bacteria"/>
</dbReference>
<protein>
    <submittedName>
        <fullName evidence="2">Peptidoglycan-binding domain 1 protein</fullName>
    </submittedName>
</protein>
<dbReference type="HOGENOM" id="CLU_1414406_0_0_11"/>
<dbReference type="OrthoDB" id="5244994at2"/>
<keyword evidence="3" id="KW-1185">Reference proteome</keyword>
<dbReference type="KEGG" id="sna:Snas_1727"/>
<dbReference type="EMBL" id="CP001778">
    <property type="protein sequence ID" value="ADD41425.1"/>
    <property type="molecule type" value="Genomic_DNA"/>
</dbReference>
<name>D3PXG2_STANL</name>
<proteinExistence type="predicted"/>
<dbReference type="InterPro" id="IPR036366">
    <property type="entry name" value="PGBDSf"/>
</dbReference>
<dbReference type="InterPro" id="IPR002477">
    <property type="entry name" value="Peptidoglycan-bd-like"/>
</dbReference>
<accession>D3PXG2</accession>
<reference evidence="2 3" key="1">
    <citation type="journal article" date="2009" name="Stand. Genomic Sci.">
        <title>Complete genome sequence of Stackebrandtia nassauensis type strain (LLR-40K-21).</title>
        <authorList>
            <person name="Munk C."/>
            <person name="Lapidus A."/>
            <person name="Copeland A."/>
            <person name="Jando M."/>
            <person name="Mayilraj S."/>
            <person name="Glavina Del Rio T."/>
            <person name="Nolan M."/>
            <person name="Chen F."/>
            <person name="Lucas S."/>
            <person name="Tice H."/>
            <person name="Cheng J.F."/>
            <person name="Han C."/>
            <person name="Detter J.C."/>
            <person name="Bruce D."/>
            <person name="Goodwin L."/>
            <person name="Chain P."/>
            <person name="Pitluck S."/>
            <person name="Goker M."/>
            <person name="Ovchinikova G."/>
            <person name="Pati A."/>
            <person name="Ivanova N."/>
            <person name="Mavromatis K."/>
            <person name="Chen A."/>
            <person name="Palaniappan K."/>
            <person name="Land M."/>
            <person name="Hauser L."/>
            <person name="Chang Y.J."/>
            <person name="Jeffries C.D."/>
            <person name="Bristow J."/>
            <person name="Eisen J.A."/>
            <person name="Markowitz V."/>
            <person name="Hugenholtz P."/>
            <person name="Kyrpides N.C."/>
            <person name="Klenk H.P."/>
        </authorList>
    </citation>
    <scope>NUCLEOTIDE SEQUENCE [LARGE SCALE GENOMIC DNA]</scope>
    <source>
        <strain evidence="3">DSM 44728 / CIP 108903 / NRRL B-16338 / NBRC 102104 / LLR-40K-21</strain>
    </source>
</reference>
<evidence type="ECO:0000313" key="2">
    <source>
        <dbReference type="EMBL" id="ADD41425.1"/>
    </source>
</evidence>
<dbReference type="Pfam" id="PF01471">
    <property type="entry name" value="PG_binding_1"/>
    <property type="match status" value="1"/>
</dbReference>
<dbReference type="InterPro" id="IPR036365">
    <property type="entry name" value="PGBD-like_sf"/>
</dbReference>
<feature type="domain" description="Peptidoglycan binding-like" evidence="1">
    <location>
        <begin position="74"/>
        <end position="126"/>
    </location>
</feature>
<organism evidence="2 3">
    <name type="scientific">Stackebrandtia nassauensis (strain DSM 44728 / CIP 108903 / NRRL B-16338 / NBRC 102104 / LLR-40K-21)</name>
    <dbReference type="NCBI Taxonomy" id="446470"/>
    <lineage>
        <taxon>Bacteria</taxon>
        <taxon>Bacillati</taxon>
        <taxon>Actinomycetota</taxon>
        <taxon>Actinomycetes</taxon>
        <taxon>Glycomycetales</taxon>
        <taxon>Glycomycetaceae</taxon>
        <taxon>Stackebrandtia</taxon>
    </lineage>
</organism>
<dbReference type="Proteomes" id="UP000000844">
    <property type="component" value="Chromosome"/>
</dbReference>
<dbReference type="SUPFAM" id="SSF47090">
    <property type="entry name" value="PGBD-like"/>
    <property type="match status" value="1"/>
</dbReference>
<evidence type="ECO:0000313" key="3">
    <source>
        <dbReference type="Proteomes" id="UP000000844"/>
    </source>
</evidence>
<gene>
    <name evidence="2" type="ordered locus">Snas_1727</name>
</gene>
<dbReference type="RefSeq" id="WP_013016996.1">
    <property type="nucleotide sequence ID" value="NC_013947.1"/>
</dbReference>
<dbReference type="AlphaFoldDB" id="D3PXG2"/>
<dbReference type="Gene3D" id="1.10.101.10">
    <property type="entry name" value="PGBD-like superfamily/PGBD"/>
    <property type="match status" value="1"/>
</dbReference>
<dbReference type="STRING" id="446470.Snas_1727"/>